<dbReference type="OrthoDB" id="6355676at2759"/>
<dbReference type="ExpressionAtlas" id="A0A168H9N2">
    <property type="expression patterns" value="baseline and differential"/>
</dbReference>
<dbReference type="Pfam" id="PF00104">
    <property type="entry name" value="Hormone_recep"/>
    <property type="match status" value="1"/>
</dbReference>
<dbReference type="SMR" id="A0A168H9N2"/>
<dbReference type="PROSITE" id="PS51843">
    <property type="entry name" value="NR_LBD"/>
    <property type="match status" value="1"/>
</dbReference>
<dbReference type="GO" id="GO:0043565">
    <property type="term" value="F:sequence-specific DNA binding"/>
    <property type="evidence" value="ECO:0007669"/>
    <property type="project" value="InterPro"/>
</dbReference>
<evidence type="ECO:0000256" key="1">
    <source>
        <dbReference type="ARBA" id="ARBA00005993"/>
    </source>
</evidence>
<dbReference type="InterPro" id="IPR035500">
    <property type="entry name" value="NHR-like_dom_sf"/>
</dbReference>
<reference evidence="13 14" key="1">
    <citation type="journal article" date="1998" name="Science">
        <title>Genome sequence of the nematode C. elegans: a platform for investigating biology.</title>
        <authorList>
            <consortium name="The C. elegans sequencing consortium"/>
            <person name="Sulson J.E."/>
            <person name="Waterston R."/>
        </authorList>
    </citation>
    <scope>NUCLEOTIDE SEQUENCE [LARGE SCALE GENOMIC DNA]</scope>
    <source>
        <strain evidence="13 14">Bristol N2</strain>
    </source>
</reference>
<dbReference type="InterPro" id="IPR013088">
    <property type="entry name" value="Znf_NHR/GATA"/>
</dbReference>
<dbReference type="AGR" id="WB:WBGene00003715"/>
<evidence type="ECO:0000256" key="8">
    <source>
        <dbReference type="ARBA" id="ARBA00023170"/>
    </source>
</evidence>
<dbReference type="SUPFAM" id="SSF48508">
    <property type="entry name" value="Nuclear receptor ligand-binding domain"/>
    <property type="match status" value="1"/>
</dbReference>
<dbReference type="SUPFAM" id="SSF57716">
    <property type="entry name" value="Glucocorticoid receptor-like (DNA-binding domain)"/>
    <property type="match status" value="1"/>
</dbReference>
<evidence type="ECO:0000256" key="2">
    <source>
        <dbReference type="ARBA" id="ARBA00022723"/>
    </source>
</evidence>
<keyword evidence="4 10" id="KW-0862">Zinc</keyword>
<keyword evidence="8 10" id="KW-0675">Receptor</keyword>
<keyword evidence="14" id="KW-1185">Reference proteome</keyword>
<dbReference type="PROSITE" id="PS51030">
    <property type="entry name" value="NUCLEAR_REC_DBD_2"/>
    <property type="match status" value="1"/>
</dbReference>
<dbReference type="PRINTS" id="PR00047">
    <property type="entry name" value="STROIDFINGER"/>
</dbReference>
<dbReference type="AlphaFoldDB" id="A0A168H9N2"/>
<dbReference type="InterPro" id="IPR000536">
    <property type="entry name" value="Nucl_hrmn_rcpt_lig-bd"/>
</dbReference>
<evidence type="ECO:0000256" key="10">
    <source>
        <dbReference type="RuleBase" id="RU004334"/>
    </source>
</evidence>
<evidence type="ECO:0000256" key="4">
    <source>
        <dbReference type="ARBA" id="ARBA00022833"/>
    </source>
</evidence>
<dbReference type="GeneID" id="187520"/>
<evidence type="ECO:0000256" key="7">
    <source>
        <dbReference type="ARBA" id="ARBA00023163"/>
    </source>
</evidence>
<evidence type="ECO:0000313" key="14">
    <source>
        <dbReference type="Proteomes" id="UP000001940"/>
    </source>
</evidence>
<dbReference type="GO" id="GO:0008270">
    <property type="term" value="F:zinc ion binding"/>
    <property type="evidence" value="ECO:0007669"/>
    <property type="project" value="UniProtKB-KW"/>
</dbReference>
<feature type="domain" description="Nuclear receptor" evidence="11">
    <location>
        <begin position="10"/>
        <end position="80"/>
    </location>
</feature>
<keyword evidence="3 10" id="KW-0863">Zinc-finger</keyword>
<dbReference type="EMBL" id="BX284605">
    <property type="protein sequence ID" value="SAP35594.1"/>
    <property type="molecule type" value="Genomic_DNA"/>
</dbReference>
<dbReference type="PANTHER" id="PTHR45680:SF32">
    <property type="entry name" value="NR LBD DOMAIN-CONTAINING PROTEIN-RELATED"/>
    <property type="match status" value="1"/>
</dbReference>
<keyword evidence="6 10" id="KW-0238">DNA-binding</keyword>
<dbReference type="PANTHER" id="PTHR45680">
    <property type="entry name" value="NUCLEAR HORMONE RECEPTOR FAMILY"/>
    <property type="match status" value="1"/>
</dbReference>
<keyword evidence="5 10" id="KW-0805">Transcription regulation</keyword>
<dbReference type="RefSeq" id="NP_001317832.1">
    <property type="nucleotide sequence ID" value="NM_001330851.3"/>
</dbReference>
<protein>
    <submittedName>
        <fullName evidence="13">Nuclear hormone receptor family member nhr-125</fullName>
    </submittedName>
</protein>
<dbReference type="CTD" id="187520"/>
<dbReference type="InterPro" id="IPR001628">
    <property type="entry name" value="Znf_hrmn_rcpt"/>
</dbReference>
<dbReference type="GO" id="GO:0005634">
    <property type="term" value="C:nucleus"/>
    <property type="evidence" value="ECO:0007669"/>
    <property type="project" value="UniProtKB-SubCell"/>
</dbReference>
<name>A0A168H9N2_CAEEL</name>
<evidence type="ECO:0000313" key="13">
    <source>
        <dbReference type="EMBL" id="SAP35594.1"/>
    </source>
</evidence>
<keyword evidence="7 10" id="KW-0804">Transcription</keyword>
<evidence type="ECO:0000259" key="12">
    <source>
        <dbReference type="PROSITE" id="PS51843"/>
    </source>
</evidence>
<evidence type="ECO:0000256" key="5">
    <source>
        <dbReference type="ARBA" id="ARBA00023015"/>
    </source>
</evidence>
<dbReference type="SMART" id="SM00430">
    <property type="entry name" value="HOLI"/>
    <property type="match status" value="1"/>
</dbReference>
<dbReference type="Bgee" id="WBGene00003715">
    <property type="expression patterns" value="Expressed in pharyngeal muscle cell (C elegans) and 3 other cell types or tissues"/>
</dbReference>
<feature type="domain" description="NR LBD" evidence="12">
    <location>
        <begin position="149"/>
        <end position="392"/>
    </location>
</feature>
<gene>
    <name evidence="13 15" type="primary">nhr-125</name>
    <name evidence="13" type="ORF">CELE_R02D1.1</name>
    <name evidence="15" type="ORF">R02D1.1</name>
</gene>
<dbReference type="GO" id="GO:0003700">
    <property type="term" value="F:DNA-binding transcription factor activity"/>
    <property type="evidence" value="ECO:0007669"/>
    <property type="project" value="InterPro"/>
</dbReference>
<dbReference type="WormBase" id="R02D1.1b">
    <property type="protein sequence ID" value="CE51631"/>
    <property type="gene ID" value="WBGene00003715"/>
    <property type="gene designation" value="nhr-125"/>
</dbReference>
<comment type="subcellular location">
    <subcellularLocation>
        <location evidence="10">Nucleus</location>
    </subcellularLocation>
</comment>
<keyword evidence="2 10" id="KW-0479">Metal-binding</keyword>
<organism evidence="13 14">
    <name type="scientific">Caenorhabditis elegans</name>
    <dbReference type="NCBI Taxonomy" id="6239"/>
    <lineage>
        <taxon>Eukaryota</taxon>
        <taxon>Metazoa</taxon>
        <taxon>Ecdysozoa</taxon>
        <taxon>Nematoda</taxon>
        <taxon>Chromadorea</taxon>
        <taxon>Rhabditida</taxon>
        <taxon>Rhabditina</taxon>
        <taxon>Rhabditomorpha</taxon>
        <taxon>Rhabditoidea</taxon>
        <taxon>Rhabditidae</taxon>
        <taxon>Peloderinae</taxon>
        <taxon>Caenorhabditis</taxon>
    </lineage>
</organism>
<sequence length="395" mass="46166">MDLVSTSTSPFSCRICNQKAHGNHFGVLTCRACASFFRRAAFSKWSQLKCQKGGCSRNFCKRCRLKKCREMGMDTTKFQYNRDSFRATGQFQLPPPRSLASFVGRPELFLFCDTEAPNAKMLIDVRYLLEEAGRIINQGYETPASGKNQLENLTEGFKYIKVDMNNISSSKYASKDAIISMWEYYFFTVTRWLMYFEGFQKLNSHTQITLIQSVWNVWSRLHKYVATVDYHKANPDTLPTNVVIHNTLVDIENVEFDSTWLSDYPVEHVRRYLSVQHCREFDILGTLRKLNPSELEITYLFAQICFEHAGKRNQGDIMKVTEQFLDSLANDLHDYYVNEMNNSRYFLRLTQLLKINQAIQKGIWESRPKMELGRVFNVLKIEFSHPEMFEDSGYY</sequence>
<proteinExistence type="inferred from homology"/>
<accession>A0A168H9N2</accession>
<dbReference type="Pfam" id="PF00105">
    <property type="entry name" value="zf-C4"/>
    <property type="match status" value="1"/>
</dbReference>
<dbReference type="Proteomes" id="UP000001940">
    <property type="component" value="Chromosome V"/>
</dbReference>
<dbReference type="InterPro" id="IPR051152">
    <property type="entry name" value="C.elegans_Orphan_NR"/>
</dbReference>
<dbReference type="PROSITE" id="PS00031">
    <property type="entry name" value="NUCLEAR_REC_DBD_1"/>
    <property type="match status" value="1"/>
</dbReference>
<comment type="similarity">
    <text evidence="1 10">Belongs to the nuclear hormone receptor family.</text>
</comment>
<evidence type="ECO:0000259" key="11">
    <source>
        <dbReference type="PROSITE" id="PS51030"/>
    </source>
</evidence>
<dbReference type="Gene3D" id="3.30.50.10">
    <property type="entry name" value="Erythroid Transcription Factor GATA-1, subunit A"/>
    <property type="match status" value="1"/>
</dbReference>
<evidence type="ECO:0000256" key="3">
    <source>
        <dbReference type="ARBA" id="ARBA00022771"/>
    </source>
</evidence>
<evidence type="ECO:0000256" key="6">
    <source>
        <dbReference type="ARBA" id="ARBA00023125"/>
    </source>
</evidence>
<evidence type="ECO:0000313" key="15">
    <source>
        <dbReference type="WormBase" id="R02D1.1b"/>
    </source>
</evidence>
<dbReference type="SMART" id="SM00399">
    <property type="entry name" value="ZnF_C4"/>
    <property type="match status" value="1"/>
</dbReference>
<dbReference type="Gene3D" id="1.10.565.10">
    <property type="entry name" value="Retinoid X Receptor"/>
    <property type="match status" value="1"/>
</dbReference>
<keyword evidence="9 10" id="KW-0539">Nucleus</keyword>
<evidence type="ECO:0000256" key="9">
    <source>
        <dbReference type="ARBA" id="ARBA00023242"/>
    </source>
</evidence>